<proteinExistence type="predicted"/>
<dbReference type="SUPFAM" id="SSF50630">
    <property type="entry name" value="Acid proteases"/>
    <property type="match status" value="1"/>
</dbReference>
<dbReference type="RefSeq" id="WP_303492620.1">
    <property type="nucleotide sequence ID" value="NZ_JAUOPB010000006.1"/>
</dbReference>
<dbReference type="EMBL" id="JAUOPB010000006">
    <property type="protein sequence ID" value="MDO6422704.1"/>
    <property type="molecule type" value="Genomic_DNA"/>
</dbReference>
<dbReference type="PROSITE" id="PS00141">
    <property type="entry name" value="ASP_PROTEASE"/>
    <property type="match status" value="1"/>
</dbReference>
<name>A0AAW7X8J2_9GAMM</name>
<dbReference type="InterPro" id="IPR034122">
    <property type="entry name" value="Retropepsin-like_bacterial"/>
</dbReference>
<reference evidence="2" key="1">
    <citation type="submission" date="2023-07" db="EMBL/GenBank/DDBJ databases">
        <title>Genome content predicts the carbon catabolic preferences of heterotrophic bacteria.</title>
        <authorList>
            <person name="Gralka M."/>
        </authorList>
    </citation>
    <scope>NUCLEOTIDE SEQUENCE</scope>
    <source>
        <strain evidence="2">I3M17_2</strain>
    </source>
</reference>
<dbReference type="InterPro" id="IPR021109">
    <property type="entry name" value="Peptidase_aspartic_dom_sf"/>
</dbReference>
<protein>
    <submittedName>
        <fullName evidence="2">Retropepsin-like aspartic protease</fullName>
        <ecNumber evidence="2">3.4.23.-</ecNumber>
    </submittedName>
</protein>
<dbReference type="GO" id="GO:0006508">
    <property type="term" value="P:proteolysis"/>
    <property type="evidence" value="ECO:0007669"/>
    <property type="project" value="UniProtKB-KW"/>
</dbReference>
<gene>
    <name evidence="2" type="ORF">Q4521_09480</name>
</gene>
<dbReference type="CDD" id="cd05483">
    <property type="entry name" value="retropepsin_like_bacteria"/>
    <property type="match status" value="1"/>
</dbReference>
<dbReference type="Gene3D" id="2.40.70.10">
    <property type="entry name" value="Acid Proteases"/>
    <property type="match status" value="1"/>
</dbReference>
<keyword evidence="2" id="KW-0645">Protease</keyword>
<dbReference type="InterPro" id="IPR001969">
    <property type="entry name" value="Aspartic_peptidase_AS"/>
</dbReference>
<dbReference type="AlphaFoldDB" id="A0AAW7X8J2"/>
<dbReference type="Pfam" id="PF13650">
    <property type="entry name" value="Asp_protease_2"/>
    <property type="match status" value="1"/>
</dbReference>
<dbReference type="InterPro" id="IPR011990">
    <property type="entry name" value="TPR-like_helical_dom_sf"/>
</dbReference>
<dbReference type="Gene3D" id="1.25.40.10">
    <property type="entry name" value="Tetratricopeptide repeat domain"/>
    <property type="match status" value="1"/>
</dbReference>
<dbReference type="Proteomes" id="UP001169760">
    <property type="component" value="Unassembled WGS sequence"/>
</dbReference>
<dbReference type="GO" id="GO:0004190">
    <property type="term" value="F:aspartic-type endopeptidase activity"/>
    <property type="evidence" value="ECO:0007669"/>
    <property type="project" value="InterPro"/>
</dbReference>
<keyword evidence="2" id="KW-0378">Hydrolase</keyword>
<accession>A0AAW7X8J2</accession>
<evidence type="ECO:0000313" key="2">
    <source>
        <dbReference type="EMBL" id="MDO6422704.1"/>
    </source>
</evidence>
<evidence type="ECO:0000313" key="3">
    <source>
        <dbReference type="Proteomes" id="UP001169760"/>
    </source>
</evidence>
<comment type="caution">
    <text evidence="2">The sequence shown here is derived from an EMBL/GenBank/DDBJ whole genome shotgun (WGS) entry which is preliminary data.</text>
</comment>
<evidence type="ECO:0000256" key="1">
    <source>
        <dbReference type="SAM" id="MobiDB-lite"/>
    </source>
</evidence>
<sequence length="442" mass="48964">MARHKARYSASDGGIAPQSVNGGWWTHRYARDFCALSVGVAIGWWVTTSFIPTASHPSTISQRAPNPAVNPHPASDAGTSQPDLVLQFPSAQEPKPAASSSGENEFVQNDTRLEAFIELINKRKYSEALEVYIEVETFYPEDLAIFRSTLLDQLKMYLASNNTNAFTGLSDAVLQAYYSDIEVLVLVADFHAKQNELGEALTVFQLAKSYAEGVGKGQLVQERLSRFVEHTVSYLSNKGRWAQVQMFLEDLLDRDLATPKQQILLAEIYFHNGFPDVAKTLLAKHRNTPGVSNKVARLYAAHEKGEKITPEITGFDAIVNLAQHGAHYLVPLRLGGQVDVNLLLDTGASITTVSPEKLQTLHNRTRVRYKGRRHFNTANGITSASTYEVEEIRIGPYTLNNVEVAEMTLGNDVDGLLGMNILGHFHFQLDQVQGDLLLTPRD</sequence>
<organism evidence="2 3">
    <name type="scientific">Saccharophagus degradans</name>
    <dbReference type="NCBI Taxonomy" id="86304"/>
    <lineage>
        <taxon>Bacteria</taxon>
        <taxon>Pseudomonadati</taxon>
        <taxon>Pseudomonadota</taxon>
        <taxon>Gammaproteobacteria</taxon>
        <taxon>Cellvibrionales</taxon>
        <taxon>Cellvibrionaceae</taxon>
        <taxon>Saccharophagus</taxon>
    </lineage>
</organism>
<dbReference type="EC" id="3.4.23.-" evidence="2"/>
<feature type="region of interest" description="Disordered" evidence="1">
    <location>
        <begin position="56"/>
        <end position="82"/>
    </location>
</feature>